<accession>B5EEY0</accession>
<dbReference type="Gene3D" id="3.40.50.2000">
    <property type="entry name" value="Glycogen Phosphorylase B"/>
    <property type="match status" value="2"/>
</dbReference>
<evidence type="ECO:0000259" key="2">
    <source>
        <dbReference type="Pfam" id="PF00534"/>
    </source>
</evidence>
<dbReference type="OrthoDB" id="9767517at2"/>
<dbReference type="CDD" id="cd03809">
    <property type="entry name" value="GT4_MtfB-like"/>
    <property type="match status" value="1"/>
</dbReference>
<gene>
    <name evidence="4" type="ordered locus">Gbem_0853</name>
</gene>
<dbReference type="Pfam" id="PF13439">
    <property type="entry name" value="Glyco_transf_4"/>
    <property type="match status" value="1"/>
</dbReference>
<dbReference type="STRING" id="404380.Gbem_0853"/>
<dbReference type="GO" id="GO:0016757">
    <property type="term" value="F:glycosyltransferase activity"/>
    <property type="evidence" value="ECO:0007669"/>
    <property type="project" value="InterPro"/>
</dbReference>
<evidence type="ECO:0000256" key="1">
    <source>
        <dbReference type="ARBA" id="ARBA00022679"/>
    </source>
</evidence>
<dbReference type="KEGG" id="gbm:Gbem_0853"/>
<dbReference type="Pfam" id="PF00534">
    <property type="entry name" value="Glycos_transf_1"/>
    <property type="match status" value="1"/>
</dbReference>
<feature type="domain" description="Glycosyl transferase family 1" evidence="2">
    <location>
        <begin position="198"/>
        <end position="360"/>
    </location>
</feature>
<feature type="domain" description="Glycosyltransferase subfamily 4-like N-terminal" evidence="3">
    <location>
        <begin position="15"/>
        <end position="184"/>
    </location>
</feature>
<dbReference type="Proteomes" id="UP000008825">
    <property type="component" value="Chromosome"/>
</dbReference>
<dbReference type="AlphaFoldDB" id="B5EEY0"/>
<evidence type="ECO:0000313" key="4">
    <source>
        <dbReference type="EMBL" id="ACH37876.1"/>
    </source>
</evidence>
<keyword evidence="1 4" id="KW-0808">Transferase</keyword>
<dbReference type="GO" id="GO:0009103">
    <property type="term" value="P:lipopolysaccharide biosynthetic process"/>
    <property type="evidence" value="ECO:0007669"/>
    <property type="project" value="TreeGrafter"/>
</dbReference>
<dbReference type="RefSeq" id="WP_012529287.1">
    <property type="nucleotide sequence ID" value="NC_011146.1"/>
</dbReference>
<dbReference type="PANTHER" id="PTHR46401:SF2">
    <property type="entry name" value="GLYCOSYLTRANSFERASE WBBK-RELATED"/>
    <property type="match status" value="1"/>
</dbReference>
<protein>
    <submittedName>
        <fullName evidence="4">Glycosyltransferase, MtfB-like family</fullName>
    </submittedName>
</protein>
<evidence type="ECO:0000259" key="3">
    <source>
        <dbReference type="Pfam" id="PF13439"/>
    </source>
</evidence>
<dbReference type="PANTHER" id="PTHR46401">
    <property type="entry name" value="GLYCOSYLTRANSFERASE WBBK-RELATED"/>
    <property type="match status" value="1"/>
</dbReference>
<reference evidence="4 5" key="2">
    <citation type="journal article" date="2010" name="BMC Genomics">
        <title>The genome of Geobacter bemidjiensis, exemplar for the subsurface clade of Geobacter species that predominate in Fe(III)-reducing subsurface environments.</title>
        <authorList>
            <person name="Aklujkar M."/>
            <person name="Young N.D."/>
            <person name="Holmes D."/>
            <person name="Chavan M."/>
            <person name="Risso C."/>
            <person name="Kiss H.E."/>
            <person name="Han C.S."/>
            <person name="Land M.L."/>
            <person name="Lovley D.R."/>
        </authorList>
    </citation>
    <scope>NUCLEOTIDE SEQUENCE [LARGE SCALE GENOMIC DNA]</scope>
    <source>
        <strain evidence="5">ATCC BAA-1014 / DSM 16622 / JCM 12645 / Bem</strain>
    </source>
</reference>
<reference evidence="4 5" key="1">
    <citation type="submission" date="2008-07" db="EMBL/GenBank/DDBJ databases">
        <title>Complete sequence of Geobacter bemidjiensis BEM.</title>
        <authorList>
            <consortium name="US DOE Joint Genome Institute"/>
            <person name="Lucas S."/>
            <person name="Copeland A."/>
            <person name="Lapidus A."/>
            <person name="Glavina del Rio T."/>
            <person name="Dalin E."/>
            <person name="Tice H."/>
            <person name="Bruce D."/>
            <person name="Goodwin L."/>
            <person name="Pitluck S."/>
            <person name="Kiss H."/>
            <person name="Brettin T."/>
            <person name="Detter J.C."/>
            <person name="Han C."/>
            <person name="Kuske C.R."/>
            <person name="Schmutz J."/>
            <person name="Larimer F."/>
            <person name="Land M."/>
            <person name="Hauser L."/>
            <person name="Kyrpides N."/>
            <person name="Lykidis A."/>
            <person name="Lovley D."/>
            <person name="Richardson P."/>
        </authorList>
    </citation>
    <scope>NUCLEOTIDE SEQUENCE [LARGE SCALE GENOMIC DNA]</scope>
    <source>
        <strain evidence="5">ATCC BAA-1014 / DSM 16622 / JCM 12645 / Bem</strain>
    </source>
</reference>
<dbReference type="InterPro" id="IPR028098">
    <property type="entry name" value="Glyco_trans_4-like_N"/>
</dbReference>
<dbReference type="SUPFAM" id="SSF53756">
    <property type="entry name" value="UDP-Glycosyltransferase/glycogen phosphorylase"/>
    <property type="match status" value="1"/>
</dbReference>
<dbReference type="EMBL" id="CP001124">
    <property type="protein sequence ID" value="ACH37876.1"/>
    <property type="molecule type" value="Genomic_DNA"/>
</dbReference>
<dbReference type="eggNOG" id="COG0438">
    <property type="taxonomic scope" value="Bacteria"/>
</dbReference>
<evidence type="ECO:0000313" key="5">
    <source>
        <dbReference type="Proteomes" id="UP000008825"/>
    </source>
</evidence>
<dbReference type="HOGENOM" id="CLU_009583_27_6_7"/>
<dbReference type="InterPro" id="IPR001296">
    <property type="entry name" value="Glyco_trans_1"/>
</dbReference>
<proteinExistence type="predicted"/>
<sequence length="393" mass="44415">MKIGLSLVNFNPGKMGGVEVYFRNLLEHLQRVDPVNQYSLLCDERSAGHFRLHAENFDERLIRWRHPRPLRWIRSLLRHACGVDLLTSRIDALGLDMVHHPFSMMSLKPGQTPIVVTIHDIQYEYFPDFFGEAECRRRREGVLAAISAARVVLTISEFTRRSLVERYGVPAEKIVVAYMGCDRDFRRIEDQAALSALRQKYGIDRPFIYFPAASWPHKNHTGLLRALRLLIDRYQFEGGLVLTGIARNGQEDIERLVVELGLQGRVRMLGYLERDELPVLYSLARMLVYPSFFEGFGIPLLEAMACGCPIACSNVTSLPEVAGDAALMFDPGSTEDMARAIWDVWSDEGVRSSLLSAAKEREKLFDLDAFARVTAAAYSAAAEPSRLTPLDPL</sequence>
<keyword evidence="5" id="KW-1185">Reference proteome</keyword>
<organism evidence="4 5">
    <name type="scientific">Citrifermentans bemidjiense (strain ATCC BAA-1014 / DSM 16622 / JCM 12645 / Bem)</name>
    <name type="common">Geobacter bemidjiensis</name>
    <dbReference type="NCBI Taxonomy" id="404380"/>
    <lineage>
        <taxon>Bacteria</taxon>
        <taxon>Pseudomonadati</taxon>
        <taxon>Thermodesulfobacteriota</taxon>
        <taxon>Desulfuromonadia</taxon>
        <taxon>Geobacterales</taxon>
        <taxon>Geobacteraceae</taxon>
        <taxon>Citrifermentans</taxon>
    </lineage>
</organism>
<dbReference type="CAZy" id="GT4">
    <property type="family name" value="Glycosyltransferase Family 4"/>
</dbReference>
<name>B5EEY0_CITBB</name>